<evidence type="ECO:0000259" key="1">
    <source>
        <dbReference type="Pfam" id="PF25273"/>
    </source>
</evidence>
<comment type="caution">
    <text evidence="2">The sequence shown here is derived from an EMBL/GenBank/DDBJ whole genome shotgun (WGS) entry which is preliminary data.</text>
</comment>
<dbReference type="InterPro" id="IPR057191">
    <property type="entry name" value="DUF7869"/>
</dbReference>
<dbReference type="EMBL" id="CARXXK010000002">
    <property type="protein sequence ID" value="CAI6355813.1"/>
    <property type="molecule type" value="Genomic_DNA"/>
</dbReference>
<evidence type="ECO:0000313" key="2">
    <source>
        <dbReference type="EMBL" id="CAI6355813.1"/>
    </source>
</evidence>
<accession>A0AAV0WJF4</accession>
<organism evidence="2 3">
    <name type="scientific">Macrosiphum euphorbiae</name>
    <name type="common">potato aphid</name>
    <dbReference type="NCBI Taxonomy" id="13131"/>
    <lineage>
        <taxon>Eukaryota</taxon>
        <taxon>Metazoa</taxon>
        <taxon>Ecdysozoa</taxon>
        <taxon>Arthropoda</taxon>
        <taxon>Hexapoda</taxon>
        <taxon>Insecta</taxon>
        <taxon>Pterygota</taxon>
        <taxon>Neoptera</taxon>
        <taxon>Paraneoptera</taxon>
        <taxon>Hemiptera</taxon>
        <taxon>Sternorrhyncha</taxon>
        <taxon>Aphidomorpha</taxon>
        <taxon>Aphidoidea</taxon>
        <taxon>Aphididae</taxon>
        <taxon>Macrosiphini</taxon>
        <taxon>Macrosiphum</taxon>
    </lineage>
</organism>
<feature type="domain" description="DUF7869" evidence="1">
    <location>
        <begin position="86"/>
        <end position="180"/>
    </location>
</feature>
<dbReference type="PANTHER" id="PTHR34415:SF1">
    <property type="entry name" value="INTEGRASE CATALYTIC DOMAIN-CONTAINING PROTEIN"/>
    <property type="match status" value="1"/>
</dbReference>
<dbReference type="Proteomes" id="UP001160148">
    <property type="component" value="Unassembled WGS sequence"/>
</dbReference>
<gene>
    <name evidence="2" type="ORF">MEUPH1_LOCUS11625</name>
</gene>
<name>A0AAV0WJF4_9HEMI</name>
<evidence type="ECO:0000313" key="3">
    <source>
        <dbReference type="Proteomes" id="UP001160148"/>
    </source>
</evidence>
<protein>
    <recommendedName>
        <fullName evidence="1">DUF7869 domain-containing protein</fullName>
    </recommendedName>
</protein>
<dbReference type="AlphaFoldDB" id="A0AAV0WJF4"/>
<keyword evidence="3" id="KW-1185">Reference proteome</keyword>
<dbReference type="Pfam" id="PF25273">
    <property type="entry name" value="DUF7869"/>
    <property type="match status" value="1"/>
</dbReference>
<reference evidence="2 3" key="1">
    <citation type="submission" date="2023-01" db="EMBL/GenBank/DDBJ databases">
        <authorList>
            <person name="Whitehead M."/>
        </authorList>
    </citation>
    <scope>NUCLEOTIDE SEQUENCE [LARGE SCALE GENOMIC DNA]</scope>
</reference>
<dbReference type="PANTHER" id="PTHR34415">
    <property type="entry name" value="INTEGRASE CATALYTIC DOMAIN-CONTAINING PROTEIN"/>
    <property type="match status" value="1"/>
</dbReference>
<sequence length="193" mass="23164">MVVAEKNLEVKHQLELEKEIHIRKAEVFYSGMKTCRIEAKEHNEVELITFDYQQNMPLPHVPCGDVFYKRQLWSYNFCIYSGKTGQSFHFMYDETIAKKSQNEVISFIYYYFKHLLKPGVKKMYIFTDNCSAQNKNNVLFQYLNTIVKFKMLDIEHIIHRYPEPGHSFLSCDRYFGLIEKVRRNTERVYLDET</sequence>
<proteinExistence type="predicted"/>